<protein>
    <recommendedName>
        <fullName evidence="12">O-methylsterigmatocystin oxidoreductase</fullName>
    </recommendedName>
</protein>
<dbReference type="InterPro" id="IPR036396">
    <property type="entry name" value="Cyt_P450_sf"/>
</dbReference>
<reference evidence="10" key="1">
    <citation type="submission" date="2021-01" db="EMBL/GenBank/DDBJ databases">
        <authorList>
            <person name="Kaushik A."/>
        </authorList>
    </citation>
    <scope>NUCLEOTIDE SEQUENCE</scope>
    <source>
        <strain evidence="10">AG6-10EEA</strain>
    </source>
</reference>
<dbReference type="InterPro" id="IPR002401">
    <property type="entry name" value="Cyt_P450_E_grp-I"/>
</dbReference>
<dbReference type="SUPFAM" id="SSF48264">
    <property type="entry name" value="Cytochrome P450"/>
    <property type="match status" value="1"/>
</dbReference>
<dbReference type="GO" id="GO:0020037">
    <property type="term" value="F:heme binding"/>
    <property type="evidence" value="ECO:0007669"/>
    <property type="project" value="InterPro"/>
</dbReference>
<comment type="caution">
    <text evidence="10">The sequence shown here is derived from an EMBL/GenBank/DDBJ whole genome shotgun (WGS) entry which is preliminary data.</text>
</comment>
<dbReference type="Proteomes" id="UP000663853">
    <property type="component" value="Unassembled WGS sequence"/>
</dbReference>
<dbReference type="Pfam" id="PF00067">
    <property type="entry name" value="p450"/>
    <property type="match status" value="1"/>
</dbReference>
<evidence type="ECO:0000256" key="5">
    <source>
        <dbReference type="ARBA" id="ARBA00022723"/>
    </source>
</evidence>
<evidence type="ECO:0000256" key="7">
    <source>
        <dbReference type="ARBA" id="ARBA00023004"/>
    </source>
</evidence>
<keyword evidence="6" id="KW-0560">Oxidoreductase</keyword>
<evidence type="ECO:0000256" key="6">
    <source>
        <dbReference type="ARBA" id="ARBA00023002"/>
    </source>
</evidence>
<evidence type="ECO:0000313" key="11">
    <source>
        <dbReference type="Proteomes" id="UP000663853"/>
    </source>
</evidence>
<proteinExistence type="inferred from homology"/>
<organism evidence="10 11">
    <name type="scientific">Rhizoctonia solani</name>
    <dbReference type="NCBI Taxonomy" id="456999"/>
    <lineage>
        <taxon>Eukaryota</taxon>
        <taxon>Fungi</taxon>
        <taxon>Dikarya</taxon>
        <taxon>Basidiomycota</taxon>
        <taxon>Agaricomycotina</taxon>
        <taxon>Agaricomycetes</taxon>
        <taxon>Cantharellales</taxon>
        <taxon>Ceratobasidiaceae</taxon>
        <taxon>Rhizoctonia</taxon>
    </lineage>
</organism>
<evidence type="ECO:0008006" key="12">
    <source>
        <dbReference type="Google" id="ProtNLM"/>
    </source>
</evidence>
<dbReference type="PRINTS" id="PR00463">
    <property type="entry name" value="EP450I"/>
</dbReference>
<evidence type="ECO:0000256" key="9">
    <source>
        <dbReference type="PIRSR" id="PIRSR602401-1"/>
    </source>
</evidence>
<evidence type="ECO:0000256" key="2">
    <source>
        <dbReference type="ARBA" id="ARBA00005179"/>
    </source>
</evidence>
<accession>A0A8H3DPS4</accession>
<sequence length="375" mass="41744">MNPWLNKQAAAAYHGSQEEATRKLLKSLLETPRDTVSSHELEAELYFAVSAILLGSLYGYEAESPKDTILVRAKNLISYLSYAMLPSNCMVNSLPVLRYVPEWFPGAGWKREAAKWRKEKETLIDELYSIGLENMRKGKNGHLLVALMRSQALKLGLTEEEADDHVKHVSITMLTGGADTTVGQLVIFFLAMVLYPEVQKKAQEELDTVVGNSRLPKIEDQAQLGYIERILQETLRWGPIGPIAAPHTCFKDDMYKGYFIPKGAIVFGNVWAMTRDETVYKNPDVFDPDRFLDPSTPIPPVFGRCPGMHFGEASLFIAIASILMIFNIGIGQDENGKDVPPSGRFANAMLLTPQPFVLKITPRSAGHAEPIRSSC</sequence>
<dbReference type="InterPro" id="IPR001128">
    <property type="entry name" value="Cyt_P450"/>
</dbReference>
<dbReference type="PANTHER" id="PTHR46300">
    <property type="entry name" value="P450, PUTATIVE (EUROFUNG)-RELATED-RELATED"/>
    <property type="match status" value="1"/>
</dbReference>
<evidence type="ECO:0000256" key="3">
    <source>
        <dbReference type="ARBA" id="ARBA00010617"/>
    </source>
</evidence>
<evidence type="ECO:0000256" key="8">
    <source>
        <dbReference type="ARBA" id="ARBA00023033"/>
    </source>
</evidence>
<keyword evidence="5 9" id="KW-0479">Metal-binding</keyword>
<feature type="binding site" description="axial binding residue" evidence="9">
    <location>
        <position position="305"/>
    </location>
    <ligand>
        <name>heme</name>
        <dbReference type="ChEBI" id="CHEBI:30413"/>
    </ligand>
    <ligandPart>
        <name>Fe</name>
        <dbReference type="ChEBI" id="CHEBI:18248"/>
    </ligandPart>
</feature>
<evidence type="ECO:0000256" key="4">
    <source>
        <dbReference type="ARBA" id="ARBA00022617"/>
    </source>
</evidence>
<dbReference type="GO" id="GO:0004497">
    <property type="term" value="F:monooxygenase activity"/>
    <property type="evidence" value="ECO:0007669"/>
    <property type="project" value="UniProtKB-KW"/>
</dbReference>
<name>A0A8H3DPS4_9AGAM</name>
<keyword evidence="8" id="KW-0503">Monooxygenase</keyword>
<dbReference type="GO" id="GO:0005506">
    <property type="term" value="F:iron ion binding"/>
    <property type="evidence" value="ECO:0007669"/>
    <property type="project" value="InterPro"/>
</dbReference>
<comment type="similarity">
    <text evidence="3">Belongs to the cytochrome P450 family.</text>
</comment>
<evidence type="ECO:0000313" key="10">
    <source>
        <dbReference type="EMBL" id="CAE6530860.1"/>
    </source>
</evidence>
<keyword evidence="7 9" id="KW-0408">Iron</keyword>
<keyword evidence="4 9" id="KW-0349">Heme</keyword>
<comment type="pathway">
    <text evidence="2">Secondary metabolite biosynthesis.</text>
</comment>
<dbReference type="AlphaFoldDB" id="A0A8H3DPS4"/>
<dbReference type="GO" id="GO:0016705">
    <property type="term" value="F:oxidoreductase activity, acting on paired donors, with incorporation or reduction of molecular oxygen"/>
    <property type="evidence" value="ECO:0007669"/>
    <property type="project" value="InterPro"/>
</dbReference>
<gene>
    <name evidence="10" type="ORF">RDB_LOCUS167696</name>
</gene>
<dbReference type="PANTHER" id="PTHR46300:SF7">
    <property type="entry name" value="P450, PUTATIVE (EUROFUNG)-RELATED"/>
    <property type="match status" value="1"/>
</dbReference>
<dbReference type="InterPro" id="IPR050364">
    <property type="entry name" value="Cytochrome_P450_fung"/>
</dbReference>
<evidence type="ECO:0000256" key="1">
    <source>
        <dbReference type="ARBA" id="ARBA00001971"/>
    </source>
</evidence>
<comment type="cofactor">
    <cofactor evidence="1 9">
        <name>heme</name>
        <dbReference type="ChEBI" id="CHEBI:30413"/>
    </cofactor>
</comment>
<dbReference type="EMBL" id="CAJMXA010004000">
    <property type="protein sequence ID" value="CAE6530860.1"/>
    <property type="molecule type" value="Genomic_DNA"/>
</dbReference>
<dbReference type="Gene3D" id="1.10.630.10">
    <property type="entry name" value="Cytochrome P450"/>
    <property type="match status" value="1"/>
</dbReference>